<organism evidence="1 2">
    <name type="scientific">Artomyces pyxidatus</name>
    <dbReference type="NCBI Taxonomy" id="48021"/>
    <lineage>
        <taxon>Eukaryota</taxon>
        <taxon>Fungi</taxon>
        <taxon>Dikarya</taxon>
        <taxon>Basidiomycota</taxon>
        <taxon>Agaricomycotina</taxon>
        <taxon>Agaricomycetes</taxon>
        <taxon>Russulales</taxon>
        <taxon>Auriscalpiaceae</taxon>
        <taxon>Artomyces</taxon>
    </lineage>
</organism>
<keyword evidence="2" id="KW-1185">Reference proteome</keyword>
<accession>A0ACB8SMH6</accession>
<evidence type="ECO:0000313" key="1">
    <source>
        <dbReference type="EMBL" id="KAI0057584.1"/>
    </source>
</evidence>
<evidence type="ECO:0000313" key="2">
    <source>
        <dbReference type="Proteomes" id="UP000814140"/>
    </source>
</evidence>
<dbReference type="EMBL" id="MU277245">
    <property type="protein sequence ID" value="KAI0057584.1"/>
    <property type="molecule type" value="Genomic_DNA"/>
</dbReference>
<sequence>MKAKSRALTLASVLLDIARATCDTTKTEIALPFGGILTLVVVSTYKVVYDILINWFTHFCIPVHYGCLQATVQGARVDYTCATFIGANVAAPDRMVPIAADSMTFNVWILEGRRALVYGICTMLAGLAAKWAHFLNARRYGRLGHGRSFLRARSPCLWRPGASEERALRAGRDL</sequence>
<protein>
    <submittedName>
        <fullName evidence="1">Uncharacterized protein</fullName>
    </submittedName>
</protein>
<comment type="caution">
    <text evidence="1">The sequence shown here is derived from an EMBL/GenBank/DDBJ whole genome shotgun (WGS) entry which is preliminary data.</text>
</comment>
<reference evidence="1" key="1">
    <citation type="submission" date="2021-03" db="EMBL/GenBank/DDBJ databases">
        <authorList>
            <consortium name="DOE Joint Genome Institute"/>
            <person name="Ahrendt S."/>
            <person name="Looney B.P."/>
            <person name="Miyauchi S."/>
            <person name="Morin E."/>
            <person name="Drula E."/>
            <person name="Courty P.E."/>
            <person name="Chicoki N."/>
            <person name="Fauchery L."/>
            <person name="Kohler A."/>
            <person name="Kuo A."/>
            <person name="Labutti K."/>
            <person name="Pangilinan J."/>
            <person name="Lipzen A."/>
            <person name="Riley R."/>
            <person name="Andreopoulos W."/>
            <person name="He G."/>
            <person name="Johnson J."/>
            <person name="Barry K.W."/>
            <person name="Grigoriev I.V."/>
            <person name="Nagy L."/>
            <person name="Hibbett D."/>
            <person name="Henrissat B."/>
            <person name="Matheny P.B."/>
            <person name="Labbe J."/>
            <person name="Martin F."/>
        </authorList>
    </citation>
    <scope>NUCLEOTIDE SEQUENCE</scope>
    <source>
        <strain evidence="1">HHB10654</strain>
    </source>
</reference>
<name>A0ACB8SMH6_9AGAM</name>
<reference evidence="1" key="2">
    <citation type="journal article" date="2022" name="New Phytol.">
        <title>Evolutionary transition to the ectomycorrhizal habit in the genomes of a hyperdiverse lineage of mushroom-forming fungi.</title>
        <authorList>
            <person name="Looney B."/>
            <person name="Miyauchi S."/>
            <person name="Morin E."/>
            <person name="Drula E."/>
            <person name="Courty P.E."/>
            <person name="Kohler A."/>
            <person name="Kuo A."/>
            <person name="LaButti K."/>
            <person name="Pangilinan J."/>
            <person name="Lipzen A."/>
            <person name="Riley R."/>
            <person name="Andreopoulos W."/>
            <person name="He G."/>
            <person name="Johnson J."/>
            <person name="Nolan M."/>
            <person name="Tritt A."/>
            <person name="Barry K.W."/>
            <person name="Grigoriev I.V."/>
            <person name="Nagy L.G."/>
            <person name="Hibbett D."/>
            <person name="Henrissat B."/>
            <person name="Matheny P.B."/>
            <person name="Labbe J."/>
            <person name="Martin F.M."/>
        </authorList>
    </citation>
    <scope>NUCLEOTIDE SEQUENCE</scope>
    <source>
        <strain evidence="1">HHB10654</strain>
    </source>
</reference>
<dbReference type="Proteomes" id="UP000814140">
    <property type="component" value="Unassembled WGS sequence"/>
</dbReference>
<proteinExistence type="predicted"/>
<gene>
    <name evidence="1" type="ORF">BV25DRAFT_1831027</name>
</gene>